<dbReference type="Pfam" id="PF07690">
    <property type="entry name" value="MFS_1"/>
    <property type="match status" value="1"/>
</dbReference>
<keyword evidence="3 7" id="KW-0812">Transmembrane</keyword>
<keyword evidence="5 7" id="KW-0472">Membrane</keyword>
<evidence type="ECO:0000259" key="9">
    <source>
        <dbReference type="PROSITE" id="PS50850"/>
    </source>
</evidence>
<dbReference type="InterPro" id="IPR011701">
    <property type="entry name" value="MFS"/>
</dbReference>
<evidence type="ECO:0000313" key="10">
    <source>
        <dbReference type="EMBL" id="CAD6190168.1"/>
    </source>
</evidence>
<dbReference type="InterPro" id="IPR036259">
    <property type="entry name" value="MFS_trans_sf"/>
</dbReference>
<dbReference type="PANTHER" id="PTHR23505:SF79">
    <property type="entry name" value="PROTEIN SPINSTER"/>
    <property type="match status" value="1"/>
</dbReference>
<comment type="subcellular location">
    <subcellularLocation>
        <location evidence="1">Membrane</location>
        <topology evidence="1">Multi-pass membrane protein</topology>
    </subcellularLocation>
</comment>
<sequence length="179" mass="19758">MFWLFMVCRGIVGVGEATYSNVSPSMITDMFTGQTRARMYMFFYMAVPIGSGLGFVVGSSMSSLLGSWQWGVRSTAVVGIIGLVLLVIFLEEPKGVQNEAKAEETRITASTSFLTDLKDIFSNKTYLNVTIGYTALVFCVGTMAWWIPTVAEHGIAAKDGLNSTDQLDDKTRDRFQIIY</sequence>
<keyword evidence="11" id="KW-1185">Reference proteome</keyword>
<comment type="similarity">
    <text evidence="6">Belongs to the major facilitator superfamily. Spinster (TC 2.A.1.49) family.</text>
</comment>
<evidence type="ECO:0000256" key="3">
    <source>
        <dbReference type="ARBA" id="ARBA00022692"/>
    </source>
</evidence>
<evidence type="ECO:0000256" key="4">
    <source>
        <dbReference type="ARBA" id="ARBA00022989"/>
    </source>
</evidence>
<keyword evidence="4 7" id="KW-1133">Transmembrane helix</keyword>
<dbReference type="AlphaFoldDB" id="A0A8S1H5X0"/>
<feature type="chain" id="PRO_5035716658" description="Major facilitator superfamily (MFS) profile domain-containing protein" evidence="8">
    <location>
        <begin position="18"/>
        <end position="179"/>
    </location>
</feature>
<dbReference type="SUPFAM" id="SSF103473">
    <property type="entry name" value="MFS general substrate transporter"/>
    <property type="match status" value="1"/>
</dbReference>
<dbReference type="PROSITE" id="PS50850">
    <property type="entry name" value="MFS"/>
    <property type="match status" value="1"/>
</dbReference>
<evidence type="ECO:0000256" key="5">
    <source>
        <dbReference type="ARBA" id="ARBA00023136"/>
    </source>
</evidence>
<dbReference type="Proteomes" id="UP000835052">
    <property type="component" value="Unassembled WGS sequence"/>
</dbReference>
<accession>A0A8S1H5X0</accession>
<dbReference type="GO" id="GO:0022857">
    <property type="term" value="F:transmembrane transporter activity"/>
    <property type="evidence" value="ECO:0007669"/>
    <property type="project" value="InterPro"/>
</dbReference>
<feature type="transmembrane region" description="Helical" evidence="7">
    <location>
        <begin position="126"/>
        <end position="147"/>
    </location>
</feature>
<feature type="signal peptide" evidence="8">
    <location>
        <begin position="1"/>
        <end position="17"/>
    </location>
</feature>
<evidence type="ECO:0000256" key="1">
    <source>
        <dbReference type="ARBA" id="ARBA00004141"/>
    </source>
</evidence>
<proteinExistence type="inferred from homology"/>
<dbReference type="Gene3D" id="1.20.1250.20">
    <property type="entry name" value="MFS general substrate transporter like domains"/>
    <property type="match status" value="1"/>
</dbReference>
<dbReference type="InterPro" id="IPR020846">
    <property type="entry name" value="MFS_dom"/>
</dbReference>
<feature type="transmembrane region" description="Helical" evidence="7">
    <location>
        <begin position="70"/>
        <end position="90"/>
    </location>
</feature>
<gene>
    <name evidence="10" type="ORF">CAUJ_LOCUS6087</name>
</gene>
<evidence type="ECO:0000256" key="8">
    <source>
        <dbReference type="SAM" id="SignalP"/>
    </source>
</evidence>
<reference evidence="10" key="1">
    <citation type="submission" date="2020-10" db="EMBL/GenBank/DDBJ databases">
        <authorList>
            <person name="Kikuchi T."/>
        </authorList>
    </citation>
    <scope>NUCLEOTIDE SEQUENCE</scope>
    <source>
        <strain evidence="10">NKZ352</strain>
    </source>
</reference>
<dbReference type="InterPro" id="IPR044770">
    <property type="entry name" value="MFS_spinster-like"/>
</dbReference>
<feature type="transmembrane region" description="Helical" evidence="7">
    <location>
        <begin position="40"/>
        <end position="58"/>
    </location>
</feature>
<dbReference type="PANTHER" id="PTHR23505">
    <property type="entry name" value="SPINSTER"/>
    <property type="match status" value="1"/>
</dbReference>
<comment type="caution">
    <text evidence="10">The sequence shown here is derived from an EMBL/GenBank/DDBJ whole genome shotgun (WGS) entry which is preliminary data.</text>
</comment>
<dbReference type="OrthoDB" id="6770063at2759"/>
<dbReference type="GO" id="GO:0016020">
    <property type="term" value="C:membrane"/>
    <property type="evidence" value="ECO:0007669"/>
    <property type="project" value="UniProtKB-SubCell"/>
</dbReference>
<organism evidence="10 11">
    <name type="scientific">Caenorhabditis auriculariae</name>
    <dbReference type="NCBI Taxonomy" id="2777116"/>
    <lineage>
        <taxon>Eukaryota</taxon>
        <taxon>Metazoa</taxon>
        <taxon>Ecdysozoa</taxon>
        <taxon>Nematoda</taxon>
        <taxon>Chromadorea</taxon>
        <taxon>Rhabditida</taxon>
        <taxon>Rhabditina</taxon>
        <taxon>Rhabditomorpha</taxon>
        <taxon>Rhabditoidea</taxon>
        <taxon>Rhabditidae</taxon>
        <taxon>Peloderinae</taxon>
        <taxon>Caenorhabditis</taxon>
    </lineage>
</organism>
<protein>
    <recommendedName>
        <fullName evidence="9">Major facilitator superfamily (MFS) profile domain-containing protein</fullName>
    </recommendedName>
</protein>
<dbReference type="EMBL" id="CAJGYM010000014">
    <property type="protein sequence ID" value="CAD6190168.1"/>
    <property type="molecule type" value="Genomic_DNA"/>
</dbReference>
<evidence type="ECO:0000313" key="11">
    <source>
        <dbReference type="Proteomes" id="UP000835052"/>
    </source>
</evidence>
<feature type="domain" description="Major facilitator superfamily (MFS) profile" evidence="9">
    <location>
        <begin position="1"/>
        <end position="179"/>
    </location>
</feature>
<evidence type="ECO:0000256" key="2">
    <source>
        <dbReference type="ARBA" id="ARBA00022448"/>
    </source>
</evidence>
<evidence type="ECO:0000256" key="7">
    <source>
        <dbReference type="SAM" id="Phobius"/>
    </source>
</evidence>
<keyword evidence="8" id="KW-0732">Signal</keyword>
<name>A0A8S1H5X0_9PELO</name>
<keyword evidence="2" id="KW-0813">Transport</keyword>
<evidence type="ECO:0000256" key="6">
    <source>
        <dbReference type="ARBA" id="ARBA00024338"/>
    </source>
</evidence>